<protein>
    <submittedName>
        <fullName evidence="3">Uncharacterized protein</fullName>
    </submittedName>
</protein>
<feature type="region of interest" description="Disordered" evidence="1">
    <location>
        <begin position="165"/>
        <end position="198"/>
    </location>
</feature>
<keyword evidence="2" id="KW-0812">Transmembrane</keyword>
<dbReference type="EMBL" id="GL377305">
    <property type="protein sequence ID" value="EFI97577.1"/>
    <property type="molecule type" value="Genomic_DNA"/>
</dbReference>
<gene>
    <name evidence="3" type="ORF">SCHCODRAFT_107589</name>
</gene>
<dbReference type="Proteomes" id="UP000007431">
    <property type="component" value="Unassembled WGS sequence"/>
</dbReference>
<keyword evidence="2" id="KW-0472">Membrane</keyword>
<evidence type="ECO:0000256" key="1">
    <source>
        <dbReference type="SAM" id="MobiDB-lite"/>
    </source>
</evidence>
<evidence type="ECO:0000313" key="4">
    <source>
        <dbReference type="Proteomes" id="UP000007431"/>
    </source>
</evidence>
<dbReference type="VEuPathDB" id="FungiDB:SCHCODRAFT_02497373"/>
<feature type="non-terminal residue" evidence="3">
    <location>
        <position position="779"/>
    </location>
</feature>
<evidence type="ECO:0000313" key="3">
    <source>
        <dbReference type="EMBL" id="EFI97577.1"/>
    </source>
</evidence>
<reference evidence="3 4" key="1">
    <citation type="journal article" date="2010" name="Nat. Biotechnol.">
        <title>Genome sequence of the model mushroom Schizophyllum commune.</title>
        <authorList>
            <person name="Ohm R.A."/>
            <person name="de Jong J.F."/>
            <person name="Lugones L.G."/>
            <person name="Aerts A."/>
            <person name="Kothe E."/>
            <person name="Stajich J.E."/>
            <person name="de Vries R.P."/>
            <person name="Record E."/>
            <person name="Levasseur A."/>
            <person name="Baker S.E."/>
            <person name="Bartholomew K.A."/>
            <person name="Coutinho P.M."/>
            <person name="Erdmann S."/>
            <person name="Fowler T.J."/>
            <person name="Gathman A.C."/>
            <person name="Lombard V."/>
            <person name="Henrissat B."/>
            <person name="Knabe N."/>
            <person name="Kuees U."/>
            <person name="Lilly W.W."/>
            <person name="Lindquist E."/>
            <person name="Lucas S."/>
            <person name="Magnuson J.K."/>
            <person name="Piumi F."/>
            <person name="Raudaskoski M."/>
            <person name="Salamov A."/>
            <person name="Schmutz J."/>
            <person name="Schwarze F.W.M.R."/>
            <person name="vanKuyk P.A."/>
            <person name="Horton J.S."/>
            <person name="Grigoriev I.V."/>
            <person name="Woesten H.A.B."/>
        </authorList>
    </citation>
    <scope>NUCLEOTIDE SEQUENCE [LARGE SCALE GENOMIC DNA]</scope>
    <source>
        <strain evidence="4">H4-8 / FGSC 9210</strain>
    </source>
</reference>
<feature type="compositionally biased region" description="Basic and acidic residues" evidence="1">
    <location>
        <begin position="222"/>
        <end position="231"/>
    </location>
</feature>
<feature type="region of interest" description="Disordered" evidence="1">
    <location>
        <begin position="218"/>
        <end position="238"/>
    </location>
</feature>
<keyword evidence="2" id="KW-1133">Transmembrane helix</keyword>
<name>D8Q2T0_SCHCM</name>
<accession>D8Q2T0</accession>
<dbReference type="InParanoid" id="D8Q2T0"/>
<dbReference type="HOGENOM" id="CLU_359476_0_0_1"/>
<proteinExistence type="predicted"/>
<sequence length="779" mass="85188">MHNAVSHSTTQSAIAIIASRRQKILASRRRKLFGGEVDKGPTLADLMNFAGAPGELRWSQCGWRSRRRHSSGPKDNKAHRRGLKMVLETWVSVSVLGLGLAYAFWSDSVSFRVDCRQRSASQHIRSSSTRCSPPPTSPFASSHIAVLLALLNIIAASLDMSNPTLFPAQEDRGPSAEREPTSFPSSRAPASLLTSSQRAGFTAKTTAPALVLEHGRGPRVSLVDRRRRESATSKLGDATSSAMEYDQLLLGTLQTNIWMRCEGSSDQRRARMRLAMSDARAALSRSHIQPRQMVAFVDSSGRGRPYPARVQQAHHHPIHRGARLSALAPKSGLAARAWAWPLLTPRARRGQASQARLDWTLACEQEGPPLVVSHKRGVDKLYMYAARTGFAPLTRVGFASWAGRGILARGCAFVEAPGDARLSRLRETRCAASDAQRDQPLARARYCPPPPLENTTCPIGDAVRDPREALLAAPEKELGVINDSGARAWQWRRALPATPKDALAKLRTRSAMSKDGTCDVLNGPMELDRPIRESVSVRGLTSRHLLAHRMDAMASRRGGCCGRPSEHGCSPLDPADGRGGGPAKNDAVGIFVSVYLGREDPRAVNLVSLDVERLMSTLDPSRTLATRRWQNVSRSAGEVRVVHLEGVGRGEATMLIWCTYDRAGVWRTLRHVPNSISLDRDDDLGLSADFQSTFHPCENVYSRTPDCPFGALVVFAAPRQEALTWYGEAAGVRSVAWTTNWRGQSRLASSGSWRAGRSAIGRDGARTSSILQLAFLRYP</sequence>
<feature type="compositionally biased region" description="Basic and acidic residues" evidence="1">
    <location>
        <begin position="169"/>
        <end position="180"/>
    </location>
</feature>
<feature type="transmembrane region" description="Helical" evidence="2">
    <location>
        <begin position="85"/>
        <end position="105"/>
    </location>
</feature>
<dbReference type="AlphaFoldDB" id="D8Q2T0"/>
<keyword evidence="4" id="KW-1185">Reference proteome</keyword>
<evidence type="ECO:0000256" key="2">
    <source>
        <dbReference type="SAM" id="Phobius"/>
    </source>
</evidence>
<organism evidence="4">
    <name type="scientific">Schizophyllum commune (strain H4-8 / FGSC 9210)</name>
    <name type="common">Split gill fungus</name>
    <dbReference type="NCBI Taxonomy" id="578458"/>
    <lineage>
        <taxon>Eukaryota</taxon>
        <taxon>Fungi</taxon>
        <taxon>Dikarya</taxon>
        <taxon>Basidiomycota</taxon>
        <taxon>Agaricomycotina</taxon>
        <taxon>Agaricomycetes</taxon>
        <taxon>Agaricomycetidae</taxon>
        <taxon>Agaricales</taxon>
        <taxon>Schizophyllaceae</taxon>
        <taxon>Schizophyllum</taxon>
    </lineage>
</organism>